<dbReference type="Proteomes" id="UP000799118">
    <property type="component" value="Unassembled WGS sequence"/>
</dbReference>
<protein>
    <submittedName>
        <fullName evidence="1">Uncharacterized protein</fullName>
    </submittedName>
</protein>
<evidence type="ECO:0000313" key="2">
    <source>
        <dbReference type="Proteomes" id="UP000799118"/>
    </source>
</evidence>
<dbReference type="EMBL" id="ML769975">
    <property type="protein sequence ID" value="KAE9385522.1"/>
    <property type="molecule type" value="Genomic_DNA"/>
</dbReference>
<organism evidence="1 2">
    <name type="scientific">Gymnopus androsaceus JB14</name>
    <dbReference type="NCBI Taxonomy" id="1447944"/>
    <lineage>
        <taxon>Eukaryota</taxon>
        <taxon>Fungi</taxon>
        <taxon>Dikarya</taxon>
        <taxon>Basidiomycota</taxon>
        <taxon>Agaricomycotina</taxon>
        <taxon>Agaricomycetes</taxon>
        <taxon>Agaricomycetidae</taxon>
        <taxon>Agaricales</taxon>
        <taxon>Marasmiineae</taxon>
        <taxon>Omphalotaceae</taxon>
        <taxon>Gymnopus</taxon>
    </lineage>
</organism>
<evidence type="ECO:0000313" key="1">
    <source>
        <dbReference type="EMBL" id="KAE9385522.1"/>
    </source>
</evidence>
<proteinExistence type="predicted"/>
<dbReference type="AlphaFoldDB" id="A0A6A4GIM1"/>
<reference evidence="1" key="1">
    <citation type="journal article" date="2019" name="Environ. Microbiol.">
        <title>Fungal ecological strategies reflected in gene transcription - a case study of two litter decomposers.</title>
        <authorList>
            <person name="Barbi F."/>
            <person name="Kohler A."/>
            <person name="Barry K."/>
            <person name="Baskaran P."/>
            <person name="Daum C."/>
            <person name="Fauchery L."/>
            <person name="Ihrmark K."/>
            <person name="Kuo A."/>
            <person name="LaButti K."/>
            <person name="Lipzen A."/>
            <person name="Morin E."/>
            <person name="Grigoriev I.V."/>
            <person name="Henrissat B."/>
            <person name="Lindahl B."/>
            <person name="Martin F."/>
        </authorList>
    </citation>
    <scope>NUCLEOTIDE SEQUENCE</scope>
    <source>
        <strain evidence="1">JB14</strain>
    </source>
</reference>
<keyword evidence="2" id="KW-1185">Reference proteome</keyword>
<gene>
    <name evidence="1" type="ORF">BT96DRAFT_578589</name>
</gene>
<sequence length="81" mass="9081">MVQLLLTIEVLIDLLDLKRTLPSSHTRKCIRITQMKRAGLTSGPCTRTEIERMMPEPLISSPHVVAESKEGPRKPSTLQVC</sequence>
<dbReference type="OrthoDB" id="3056354at2759"/>
<name>A0A6A4GIM1_9AGAR</name>
<accession>A0A6A4GIM1</accession>